<accession>A0A8S5N7L6</accession>
<name>A0A8S5N7L6_9CAUD</name>
<organism evidence="1">
    <name type="scientific">Myoviridae sp. ct5kl10</name>
    <dbReference type="NCBI Taxonomy" id="2826615"/>
    <lineage>
        <taxon>Viruses</taxon>
        <taxon>Duplodnaviria</taxon>
        <taxon>Heunggongvirae</taxon>
        <taxon>Uroviricota</taxon>
        <taxon>Caudoviricetes</taxon>
    </lineage>
</organism>
<protein>
    <submittedName>
        <fullName evidence="1">Uncharacterized protein</fullName>
    </submittedName>
</protein>
<reference evidence="1" key="1">
    <citation type="journal article" date="2021" name="Proc. Natl. Acad. Sci. U.S.A.">
        <title>A Catalog of Tens of Thousands of Viruses from Human Metagenomes Reveals Hidden Associations with Chronic Diseases.</title>
        <authorList>
            <person name="Tisza M.J."/>
            <person name="Buck C.B."/>
        </authorList>
    </citation>
    <scope>NUCLEOTIDE SEQUENCE</scope>
    <source>
        <strain evidence="1">Ct5kl10</strain>
    </source>
</reference>
<sequence>MKWRILHLYIGERVLPKKVLQCYTPYSCGFEHQNRCYGLCYNPGLKCYMEEI</sequence>
<dbReference type="EMBL" id="BK015091">
    <property type="protein sequence ID" value="DAD90670.1"/>
    <property type="molecule type" value="Genomic_DNA"/>
</dbReference>
<evidence type="ECO:0000313" key="1">
    <source>
        <dbReference type="EMBL" id="DAD90670.1"/>
    </source>
</evidence>
<proteinExistence type="predicted"/>